<comment type="function">
    <text evidence="2">Membrane-anchoring subunit of succinate dehydrogenase (SDH).</text>
</comment>
<proteinExistence type="inferred from homology"/>
<keyword evidence="11 13" id="KW-0472">Membrane</keyword>
<reference evidence="15" key="1">
    <citation type="journal article" date="2019" name="Int. J. Syst. Evol. Microbiol.">
        <title>The Global Catalogue of Microorganisms (GCM) 10K type strain sequencing project: providing services to taxonomists for standard genome sequencing and annotation.</title>
        <authorList>
            <consortium name="The Broad Institute Genomics Platform"/>
            <consortium name="The Broad Institute Genome Sequencing Center for Infectious Disease"/>
            <person name="Wu L."/>
            <person name="Ma J."/>
        </authorList>
    </citation>
    <scope>NUCLEOTIDE SEQUENCE [LARGE SCALE GENOMIC DNA]</scope>
    <source>
        <strain evidence="15">CGMCC 4.7242</strain>
    </source>
</reference>
<keyword evidence="7 13" id="KW-0812">Transmembrane</keyword>
<organism evidence="14 15">
    <name type="scientific">Halodurantibacterium flavum</name>
    <dbReference type="NCBI Taxonomy" id="1382802"/>
    <lineage>
        <taxon>Bacteria</taxon>
        <taxon>Pseudomonadati</taxon>
        <taxon>Pseudomonadota</taxon>
        <taxon>Alphaproteobacteria</taxon>
        <taxon>Rhodobacterales</taxon>
        <taxon>Paracoccaceae</taxon>
        <taxon>Halodurantibacterium</taxon>
    </lineage>
</organism>
<dbReference type="SUPFAM" id="SSF81343">
    <property type="entry name" value="Fumarate reductase respiratory complex transmembrane subunits"/>
    <property type="match status" value="1"/>
</dbReference>
<dbReference type="Proteomes" id="UP001597353">
    <property type="component" value="Unassembled WGS sequence"/>
</dbReference>
<dbReference type="PROSITE" id="PS01001">
    <property type="entry name" value="SDH_CYT_2"/>
    <property type="match status" value="1"/>
</dbReference>
<dbReference type="PIRSF" id="PIRSF000178">
    <property type="entry name" value="SDH_cyt_b560"/>
    <property type="match status" value="1"/>
</dbReference>
<evidence type="ECO:0000256" key="10">
    <source>
        <dbReference type="ARBA" id="ARBA00023004"/>
    </source>
</evidence>
<name>A0ABW4S2P6_9RHOB</name>
<evidence type="ECO:0000256" key="13">
    <source>
        <dbReference type="SAM" id="Phobius"/>
    </source>
</evidence>
<evidence type="ECO:0000256" key="9">
    <source>
        <dbReference type="ARBA" id="ARBA00022989"/>
    </source>
</evidence>
<dbReference type="Pfam" id="PF01127">
    <property type="entry name" value="Sdh_cyt"/>
    <property type="match status" value="1"/>
</dbReference>
<evidence type="ECO:0000313" key="15">
    <source>
        <dbReference type="Proteomes" id="UP001597353"/>
    </source>
</evidence>
<comment type="subunit">
    <text evidence="12">Part of an enzyme complex containing four subunits: a flavoprotein, an iron-sulfur protein, plus two membrane-anchoring proteins, SdhC and SdhD. The complex can form homotrimers.</text>
</comment>
<accession>A0ABW4S2P6</accession>
<dbReference type="CDD" id="cd03499">
    <property type="entry name" value="SQR_TypeC_SdhC"/>
    <property type="match status" value="1"/>
</dbReference>
<evidence type="ECO:0000313" key="14">
    <source>
        <dbReference type="EMBL" id="MFD1911766.1"/>
    </source>
</evidence>
<dbReference type="RefSeq" id="WP_390260077.1">
    <property type="nucleotide sequence ID" value="NZ_JBHUGH010000003.1"/>
</dbReference>
<sequence length="129" mass="14053">MADVNRGNRPLSPFMIGPYYRPQITSVLSIMHRITGAGLVLAAVLLVWWLAAAAISPAAFARADWVLTSWIGTLVLTGSLWALWFHALNGVRHLVWDTGRGIEMKAVTNSGWAVVALSVVFTIITLIIV</sequence>
<dbReference type="EMBL" id="JBHUGH010000003">
    <property type="protein sequence ID" value="MFD1911766.1"/>
    <property type="molecule type" value="Genomic_DNA"/>
</dbReference>
<dbReference type="InterPro" id="IPR014314">
    <property type="entry name" value="Succ_DH_cytb556"/>
</dbReference>
<evidence type="ECO:0000256" key="11">
    <source>
        <dbReference type="ARBA" id="ARBA00023136"/>
    </source>
</evidence>
<comment type="subcellular location">
    <subcellularLocation>
        <location evidence="3">Membrane</location>
        <topology evidence="3">Multi-pass membrane protein</topology>
    </subcellularLocation>
</comment>
<evidence type="ECO:0000256" key="5">
    <source>
        <dbReference type="ARBA" id="ARBA00020076"/>
    </source>
</evidence>
<comment type="similarity">
    <text evidence="4">Belongs to the cytochrome b560 family.</text>
</comment>
<feature type="transmembrane region" description="Helical" evidence="13">
    <location>
        <begin position="106"/>
        <end position="128"/>
    </location>
</feature>
<comment type="caution">
    <text evidence="14">The sequence shown here is derived from an EMBL/GenBank/DDBJ whole genome shotgun (WGS) entry which is preliminary data.</text>
</comment>
<evidence type="ECO:0000256" key="12">
    <source>
        <dbReference type="ARBA" id="ARBA00025912"/>
    </source>
</evidence>
<dbReference type="PANTHER" id="PTHR10978:SF5">
    <property type="entry name" value="SUCCINATE DEHYDROGENASE CYTOCHROME B560 SUBUNIT, MITOCHONDRIAL"/>
    <property type="match status" value="1"/>
</dbReference>
<evidence type="ECO:0000256" key="6">
    <source>
        <dbReference type="ARBA" id="ARBA00022617"/>
    </source>
</evidence>
<evidence type="ECO:0000256" key="1">
    <source>
        <dbReference type="ARBA" id="ARBA00001971"/>
    </source>
</evidence>
<dbReference type="InterPro" id="IPR018495">
    <property type="entry name" value="Succ_DH_cyt_bsu_CS"/>
</dbReference>
<keyword evidence="6" id="KW-0349">Heme</keyword>
<feature type="transmembrane region" description="Helical" evidence="13">
    <location>
        <begin position="39"/>
        <end position="59"/>
    </location>
</feature>
<evidence type="ECO:0000256" key="4">
    <source>
        <dbReference type="ARBA" id="ARBA00007244"/>
    </source>
</evidence>
<evidence type="ECO:0000256" key="7">
    <source>
        <dbReference type="ARBA" id="ARBA00022692"/>
    </source>
</evidence>
<dbReference type="Gene3D" id="1.20.1300.10">
    <property type="entry name" value="Fumarate reductase/succinate dehydrogenase, transmembrane subunit"/>
    <property type="match status" value="1"/>
</dbReference>
<dbReference type="PANTHER" id="PTHR10978">
    <property type="entry name" value="SUCCINATE DEHYDROGENASE CYTOCHROME B560 SUBUNIT"/>
    <property type="match status" value="1"/>
</dbReference>
<keyword evidence="9 13" id="KW-1133">Transmembrane helix</keyword>
<evidence type="ECO:0000256" key="8">
    <source>
        <dbReference type="ARBA" id="ARBA00022723"/>
    </source>
</evidence>
<keyword evidence="15" id="KW-1185">Reference proteome</keyword>
<evidence type="ECO:0000256" key="2">
    <source>
        <dbReference type="ARBA" id="ARBA00004050"/>
    </source>
</evidence>
<feature type="transmembrane region" description="Helical" evidence="13">
    <location>
        <begin position="65"/>
        <end position="85"/>
    </location>
</feature>
<dbReference type="InterPro" id="IPR034804">
    <property type="entry name" value="SQR/QFR_C/D"/>
</dbReference>
<comment type="cofactor">
    <cofactor evidence="1">
        <name>heme</name>
        <dbReference type="ChEBI" id="CHEBI:30413"/>
    </cofactor>
</comment>
<keyword evidence="8" id="KW-0479">Metal-binding</keyword>
<evidence type="ECO:0000256" key="3">
    <source>
        <dbReference type="ARBA" id="ARBA00004141"/>
    </source>
</evidence>
<dbReference type="NCBIfam" id="TIGR02970">
    <property type="entry name" value="succ_dehyd_cytB"/>
    <property type="match status" value="1"/>
</dbReference>
<protein>
    <recommendedName>
        <fullName evidence="5">Succinate dehydrogenase cytochrome b556 subunit</fullName>
    </recommendedName>
</protein>
<keyword evidence="10" id="KW-0408">Iron</keyword>
<gene>
    <name evidence="14" type="primary">sdhC</name>
    <name evidence="14" type="ORF">ACFSGJ_05980</name>
</gene>
<dbReference type="InterPro" id="IPR000701">
    <property type="entry name" value="SuccDH_FuR_B_TM-su"/>
</dbReference>